<accession>A0ACC3C6F4</accession>
<name>A0ACC3C6F4_PYRYE</name>
<sequence>MGNRQSTGGVADPPPASSDTSMDGEFPAASADSIRPPSATVGAPGGPAAAGGPPVLRPPTLAALRLTTRRLRSPVAAEARAAADAVSAFCKATLAVGVAQTLPAAAADAAGGGAGGGGGGPRSSGHLRSSAGLSGRRSRLRSGAGRAAAEAATTAALRKGGADGEWRSSLAAGAASVSALEAELPSLVRLLANVVELDDAAAGADGVEAVLSGMDALSGVASVASAWATADPEAAAAATAGGGGGAAKASPSVRGGRRLGVPLCRRAVPALLRRLFDADLRIATVAASALEATVRVPSVAGSTGWPAVADAALDYRHEQSPTALRQMLSRLAAAHRAATAAAAAVVGARRAAVAASLPADAAGGGTGGGGGGSSGGGGGAAQTAMTSVSAAAGTAVAPSRMSLTSRLSTTLSAVGAAGTATVTSALRERRMAACSRALITTYTVYLAMLGSATTREPAHRRAVLHAILRVLLSARPPQSPDVRRRRSGRGGGSPMSDTPLPDSRSDGGLGSPSPSSSWASSVEEGEGVTRRGRRRPRADEEDPSSAGDGGSGARRRLNVDSDTGSASARAHGDADGAVGDTSAPVDGDAAPADPDADGVGEPDVWPRPTPEDYAEVARAGVTVHSNALHTALFDVLFYRTSPGGGAGEGSQAAAVPAYRSAVGAAVPSDTILPAARCAPRAFLAATAAFYLLLHLAPWTMDRLELTAAFTHAARARFGPRRVDGGFEDHPSPPMLLAAASATQFVVALGILAPAGGVEALLAAQAEGAAAVRAARRLLSMPPLADDAVAGGAGGASTAGGLGGGRAGRVGLAAGASASAGLAAGLSADARRHRSLRTRRTLGSAAPDWSSAMSGSHGSGGGGVLGRPRRHLRVGSSGSGRIGETPSALMDDDGTADDDAASGVAATEGGTSSVWSLSSRRFRSRRSLLFGPSRSSLGHGGGGGGVGGSRAGSRVSRDGPSPSDITSLTSEATGDLAALSRRYASLVASREHADAEAALVWSRVAAMAVENAEDFTRVASTAATVASNARMGTPDASIAAACRTAARRGMVGSLHSVASALAAAPPGMFPYRSPLYCRLVLMLSDAAKVGVIPIDASWCSSVRARAVGLQEDGTYAVENAEVRTHASSERPTDPMGEWIAARHRSSPSVMSGLSGGDGDSSHSSYPNSPYENDRCSDTECQCNSLVDEDKVTCGISPSGCGHPHVRLAADSPLPEYGAADDDSFVDDEADVSERTRGIRRRPAWQGGRPLDERGGATTQQVLRQMAELVLVHGVPGVSTRAPGMPYGGNDAVDYAPHGQHHEFDRFYDHDAPAGEDNDELAEADAADGLRRPDVTDEQRREERDQLFSRLWRRRWQLRGGRRPDPSHVGDEFVGALAAVTAVLTAAVGTRRAGRDIARSALAAIACDTRVREHVYHTRAHVGAALELGHERHRAAMTAAMEAERLRNDAASANLHVRDLCEGVAFHSKRLIAAGMARRGLQNPPASLSEADERQLVCEARRYLQTRRNLPLDETSGELHDDWEAWVHAYMSSPDGGADWEAINYSAAVEAAAQVGRVSPKCYPFYYEDGGGPMLPPEVLWPGHQHGAAAEVADPEAGQADTSSPHSALSAASEGATYHNDPAGVFPPPIVPAEMEEGCAHMTLTSIEVPAKPSTLSNEATASLAAAAVAADRAADGPVANGWGTKAPVAVAPAASIGSGDGDDVRAAMELAKQAAAAYAASTANGGAGAVPEAVPFAVLIQRESRMGAAVGAAIAHDYELGRTAGVADLDEYVNTPANWSGFRRYATAAYIKVAGVRAAAQAAVAARQGGKPVDAWTLVTPPPPLPPPYVEGAERQPWVMEVLEEQRHRHEASRAHEPTERVFFVTTSGMEPTAPGPGSLRGSRGLAAAAAGATDAHLGALPSAAAVGLDSATAAAAASAATNVASIDRVRSLVLERARAAMDAHRRFQAGEPADSDGSAADAATPSQSPARAGAAGSGGGGGGRDSVASASPATGLSPTPDAEDLPPSPARSADRTAAADRSADRPRHSRGSGAGHRSSMAAPATDKAATGGRGGAETGGAPSAAGAAAAAADGDADRAGAHPPPGTTSEMDDAAVDTVLASVTATPATIRRWFEGVSLNEEDVAASSLSGAGTPAAASPRTVALSAAAVQAPPMDDRAIKELGRCLSLLLTAIAASATRGGSAAAVVARLARDVEEVASPALRSLHAAALSHAASTTSHAALVRAGAGAAAAAAAASGATGGVASPTAAALSPSSPAPLAATAGASSATGLPWATPAAADGSTLGGTTATPVEDPVLTAQLVVARRATEKATARATALEAQVAGLRTALSAATLERSSTGSSVAGEGAQPPPLLAAAAAARGVGAAAASPAAAPRSTASARSVGAAGAAAATAAAAAAVAGAPASRSARGAAAPSRKTPLSAVAPSQAGRSGPAGSSRGLGGGLGRRLRQLRAGKEARRAGGGDAAEAVHPSRV</sequence>
<dbReference type="EMBL" id="CM020619">
    <property type="protein sequence ID" value="KAK1865643.1"/>
    <property type="molecule type" value="Genomic_DNA"/>
</dbReference>
<gene>
    <name evidence="1" type="ORF">I4F81_008172</name>
</gene>
<keyword evidence="2" id="KW-1185">Reference proteome</keyword>
<dbReference type="Proteomes" id="UP000798662">
    <property type="component" value="Chromosome 2"/>
</dbReference>
<proteinExistence type="predicted"/>
<evidence type="ECO:0000313" key="1">
    <source>
        <dbReference type="EMBL" id="KAK1865643.1"/>
    </source>
</evidence>
<comment type="caution">
    <text evidence="1">The sequence shown here is derived from an EMBL/GenBank/DDBJ whole genome shotgun (WGS) entry which is preliminary data.</text>
</comment>
<organism evidence="1 2">
    <name type="scientific">Pyropia yezoensis</name>
    <name type="common">Susabi-nori</name>
    <name type="synonym">Porphyra yezoensis</name>
    <dbReference type="NCBI Taxonomy" id="2788"/>
    <lineage>
        <taxon>Eukaryota</taxon>
        <taxon>Rhodophyta</taxon>
        <taxon>Bangiophyceae</taxon>
        <taxon>Bangiales</taxon>
        <taxon>Bangiaceae</taxon>
        <taxon>Pyropia</taxon>
    </lineage>
</organism>
<evidence type="ECO:0000313" key="2">
    <source>
        <dbReference type="Proteomes" id="UP000798662"/>
    </source>
</evidence>
<reference evidence="1" key="1">
    <citation type="submission" date="2019-11" db="EMBL/GenBank/DDBJ databases">
        <title>Nori genome reveals adaptations in red seaweeds to the harsh intertidal environment.</title>
        <authorList>
            <person name="Wang D."/>
            <person name="Mao Y."/>
        </authorList>
    </citation>
    <scope>NUCLEOTIDE SEQUENCE</scope>
    <source>
        <tissue evidence="1">Gametophyte</tissue>
    </source>
</reference>
<protein>
    <submittedName>
        <fullName evidence="1">Uncharacterized protein</fullName>
    </submittedName>
</protein>